<dbReference type="AlphaFoldDB" id="A0A2R6A877"/>
<accession>A0A2R6A877</accession>
<evidence type="ECO:0000313" key="4">
    <source>
        <dbReference type="EMBL" id="PSN82600.1"/>
    </source>
</evidence>
<dbReference type="EMBL" id="NEXC01000063">
    <property type="protein sequence ID" value="PSN82600.1"/>
    <property type="molecule type" value="Genomic_DNA"/>
</dbReference>
<dbReference type="GO" id="GO:0032787">
    <property type="term" value="P:monocarboxylic acid metabolic process"/>
    <property type="evidence" value="ECO:0007669"/>
    <property type="project" value="UniProtKB-ARBA"/>
</dbReference>
<reference evidence="4 5" key="1">
    <citation type="submission" date="2017-04" db="EMBL/GenBank/DDBJ databases">
        <title>Novel microbial lineages endemic to geothermal iron-oxide mats fill important gaps in the evolutionary history of Archaea.</title>
        <authorList>
            <person name="Jay Z.J."/>
            <person name="Beam J.P."/>
            <person name="Dlakic M."/>
            <person name="Rusch D.B."/>
            <person name="Kozubal M.A."/>
            <person name="Inskeep W.P."/>
        </authorList>
    </citation>
    <scope>NUCLEOTIDE SEQUENCE [LARGE SCALE GENOMIC DNA]</scope>
    <source>
        <strain evidence="4">OSP_D</strain>
    </source>
</reference>
<dbReference type="PROSITE" id="PS00061">
    <property type="entry name" value="ADH_SHORT"/>
    <property type="match status" value="1"/>
</dbReference>
<comment type="caution">
    <text evidence="4">The sequence shown here is derived from an EMBL/GenBank/DDBJ whole genome shotgun (WGS) entry which is preliminary data.</text>
</comment>
<dbReference type="Pfam" id="PF00106">
    <property type="entry name" value="adh_short"/>
    <property type="match status" value="1"/>
</dbReference>
<dbReference type="FunFam" id="3.40.50.720:FF:000173">
    <property type="entry name" value="3-oxoacyl-[acyl-carrier protein] reductase"/>
    <property type="match status" value="1"/>
</dbReference>
<dbReference type="GO" id="GO:0016491">
    <property type="term" value="F:oxidoreductase activity"/>
    <property type="evidence" value="ECO:0007669"/>
    <property type="project" value="UniProtKB-KW"/>
</dbReference>
<organism evidence="4 5">
    <name type="scientific">Candidatus Marsarchaeota G1 archaeon OSP_D</name>
    <dbReference type="NCBI Taxonomy" id="1978155"/>
    <lineage>
        <taxon>Archaea</taxon>
        <taxon>Candidatus Marsarchaeota</taxon>
        <taxon>Candidatus Marsarchaeota group 1</taxon>
    </lineage>
</organism>
<dbReference type="PRINTS" id="PR00080">
    <property type="entry name" value="SDRFAMILY"/>
</dbReference>
<comment type="similarity">
    <text evidence="1 3">Belongs to the short-chain dehydrogenases/reductases (SDR) family.</text>
</comment>
<evidence type="ECO:0000313" key="5">
    <source>
        <dbReference type="Proteomes" id="UP000240880"/>
    </source>
</evidence>
<evidence type="ECO:0000256" key="2">
    <source>
        <dbReference type="ARBA" id="ARBA00023002"/>
    </source>
</evidence>
<sequence length="255" mass="27022">MARVAVVTGSGRGIGLAIALALAKNGFKIVLNAKRHAEEGEQALRLVKSFSDAHFVQADVATEQGALTLINESIKVFGGVDVLVNNAGVGIAKPLVQTEEALWDKMINANLKSTYLCCRFSIPHMLKNSWGRIVNITSVAGLHGAVHLCAYSAAKAGVIGLTKALAAELESTGITVNAVAAGLVKTKMGESLLRYLGVEEKEWANRFTLTHKLIEPEEVGTLVGYLVSEDAKNVTGQVFVIDSGSTIKQASYFGV</sequence>
<dbReference type="SUPFAM" id="SSF51735">
    <property type="entry name" value="NAD(P)-binding Rossmann-fold domains"/>
    <property type="match status" value="1"/>
</dbReference>
<dbReference type="InterPro" id="IPR036291">
    <property type="entry name" value="NAD(P)-bd_dom_sf"/>
</dbReference>
<dbReference type="InterPro" id="IPR002347">
    <property type="entry name" value="SDR_fam"/>
</dbReference>
<dbReference type="PANTHER" id="PTHR42879">
    <property type="entry name" value="3-OXOACYL-(ACYL-CARRIER-PROTEIN) REDUCTASE"/>
    <property type="match status" value="1"/>
</dbReference>
<evidence type="ECO:0000256" key="3">
    <source>
        <dbReference type="RuleBase" id="RU000363"/>
    </source>
</evidence>
<protein>
    <submittedName>
        <fullName evidence="4">Short-chain dehydrogenase</fullName>
    </submittedName>
</protein>
<dbReference type="InterPro" id="IPR020904">
    <property type="entry name" value="Sc_DH/Rdtase_CS"/>
</dbReference>
<dbReference type="Proteomes" id="UP000240880">
    <property type="component" value="Unassembled WGS sequence"/>
</dbReference>
<dbReference type="CDD" id="cd05233">
    <property type="entry name" value="SDR_c"/>
    <property type="match status" value="1"/>
</dbReference>
<gene>
    <name evidence="4" type="ORF">B9Q01_07565</name>
</gene>
<name>A0A2R6A877_9ARCH</name>
<dbReference type="PANTHER" id="PTHR42879:SF2">
    <property type="entry name" value="3-OXOACYL-[ACYL-CARRIER-PROTEIN] REDUCTASE FABG"/>
    <property type="match status" value="1"/>
</dbReference>
<dbReference type="Gene3D" id="3.40.50.720">
    <property type="entry name" value="NAD(P)-binding Rossmann-like Domain"/>
    <property type="match status" value="1"/>
</dbReference>
<dbReference type="InterPro" id="IPR050259">
    <property type="entry name" value="SDR"/>
</dbReference>
<evidence type="ECO:0000256" key="1">
    <source>
        <dbReference type="ARBA" id="ARBA00006484"/>
    </source>
</evidence>
<proteinExistence type="inferred from homology"/>
<keyword evidence="2" id="KW-0560">Oxidoreductase</keyword>
<dbReference type="PRINTS" id="PR00081">
    <property type="entry name" value="GDHRDH"/>
</dbReference>